<feature type="signal peptide" evidence="3">
    <location>
        <begin position="1"/>
        <end position="18"/>
    </location>
</feature>
<dbReference type="OrthoDB" id="2586582at2759"/>
<dbReference type="Pfam" id="PF01083">
    <property type="entry name" value="Cutinase"/>
    <property type="match status" value="1"/>
</dbReference>
<dbReference type="Gene3D" id="3.40.50.1820">
    <property type="entry name" value="alpha/beta hydrolase"/>
    <property type="match status" value="1"/>
</dbReference>
<dbReference type="PANTHER" id="PTHR33630">
    <property type="entry name" value="CUTINASE RV1984C-RELATED-RELATED"/>
    <property type="match status" value="1"/>
</dbReference>
<name>A0A6A5K3W9_9PLEO</name>
<dbReference type="InterPro" id="IPR000675">
    <property type="entry name" value="Cutinase/axe"/>
</dbReference>
<keyword evidence="1 4" id="KW-0378">Hydrolase</keyword>
<evidence type="ECO:0000313" key="5">
    <source>
        <dbReference type="Proteomes" id="UP000800040"/>
    </source>
</evidence>
<reference evidence="4" key="1">
    <citation type="submission" date="2020-01" db="EMBL/GenBank/DDBJ databases">
        <authorList>
            <consortium name="DOE Joint Genome Institute"/>
            <person name="Haridas S."/>
            <person name="Albert R."/>
            <person name="Binder M."/>
            <person name="Bloem J."/>
            <person name="Labutti K."/>
            <person name="Salamov A."/>
            <person name="Andreopoulos B."/>
            <person name="Baker S.E."/>
            <person name="Barry K."/>
            <person name="Bills G."/>
            <person name="Bluhm B.H."/>
            <person name="Cannon C."/>
            <person name="Castanera R."/>
            <person name="Culley D.E."/>
            <person name="Daum C."/>
            <person name="Ezra D."/>
            <person name="Gonzalez J.B."/>
            <person name="Henrissat B."/>
            <person name="Kuo A."/>
            <person name="Liang C."/>
            <person name="Lipzen A."/>
            <person name="Lutzoni F."/>
            <person name="Magnuson J."/>
            <person name="Mondo S."/>
            <person name="Nolan M."/>
            <person name="Ohm R."/>
            <person name="Pangilinan J."/>
            <person name="Park H.-J."/>
            <person name="Ramirez L."/>
            <person name="Alfaro M."/>
            <person name="Sun H."/>
            <person name="Tritt A."/>
            <person name="Yoshinaga Y."/>
            <person name="Zwiers L.-H."/>
            <person name="Turgeon B.G."/>
            <person name="Goodwin S.B."/>
            <person name="Spatafora J.W."/>
            <person name="Crous P.W."/>
            <person name="Grigoriev I.V."/>
        </authorList>
    </citation>
    <scope>NUCLEOTIDE SEQUENCE</scope>
    <source>
        <strain evidence="4">P77</strain>
    </source>
</reference>
<protein>
    <submittedName>
        <fullName evidence="4">Alpha/beta-hydrolase</fullName>
    </submittedName>
</protein>
<sequence>MKATIAPFLLLIAGLALGQERCDAPSPSVFCNTTEILAYETSDCRPFQVFVTRGSDEPYPGRLGNLTREICSGIGGTDECGFENVVYPAKSTSWGTDVWCDSAGQGAVNGQAQMKAYSEKCPDSKLILLGFSQGGAVAQDILGGGGGKVFACEQDANPAMDPTSSPGANVVAAVTFGAVVRSKYQNFTVGEGADYDGQAPRTPEQLAGLLAYSDVLLDYCHYGDPMCAVGSEPADVYVHLDYFLEHNEEVKKWVVAMAKASDGTASGKPSKPTISSTSTSVAAKSTVMSTAMTSTVAVTSATATASVPGDAEAVKQVSPPYNTGAAGSLTPTAPYMPALAFLAVLWL</sequence>
<dbReference type="EMBL" id="ML975462">
    <property type="protein sequence ID" value="KAF1829154.1"/>
    <property type="molecule type" value="Genomic_DNA"/>
</dbReference>
<gene>
    <name evidence="4" type="ORF">BDW02DRAFT_179650</name>
</gene>
<dbReference type="InterPro" id="IPR029058">
    <property type="entry name" value="AB_hydrolase_fold"/>
</dbReference>
<dbReference type="SMART" id="SM01110">
    <property type="entry name" value="Cutinase"/>
    <property type="match status" value="1"/>
</dbReference>
<dbReference type="AlphaFoldDB" id="A0A6A5K3W9"/>
<keyword evidence="2" id="KW-1015">Disulfide bond</keyword>
<dbReference type="SUPFAM" id="SSF53474">
    <property type="entry name" value="alpha/beta-Hydrolases"/>
    <property type="match status" value="1"/>
</dbReference>
<evidence type="ECO:0000256" key="2">
    <source>
        <dbReference type="ARBA" id="ARBA00023157"/>
    </source>
</evidence>
<evidence type="ECO:0000256" key="1">
    <source>
        <dbReference type="ARBA" id="ARBA00022801"/>
    </source>
</evidence>
<keyword evidence="3" id="KW-0732">Signal</keyword>
<dbReference type="PANTHER" id="PTHR33630:SF13">
    <property type="entry name" value="ACETYLXYLAN ESTERASE"/>
    <property type="match status" value="1"/>
</dbReference>
<organism evidence="4 5">
    <name type="scientific">Decorospora gaudefroyi</name>
    <dbReference type="NCBI Taxonomy" id="184978"/>
    <lineage>
        <taxon>Eukaryota</taxon>
        <taxon>Fungi</taxon>
        <taxon>Dikarya</taxon>
        <taxon>Ascomycota</taxon>
        <taxon>Pezizomycotina</taxon>
        <taxon>Dothideomycetes</taxon>
        <taxon>Pleosporomycetidae</taxon>
        <taxon>Pleosporales</taxon>
        <taxon>Pleosporineae</taxon>
        <taxon>Pleosporaceae</taxon>
        <taxon>Decorospora</taxon>
    </lineage>
</organism>
<keyword evidence="5" id="KW-1185">Reference proteome</keyword>
<dbReference type="Proteomes" id="UP000800040">
    <property type="component" value="Unassembled WGS sequence"/>
</dbReference>
<accession>A0A6A5K3W9</accession>
<evidence type="ECO:0000313" key="4">
    <source>
        <dbReference type="EMBL" id="KAF1829154.1"/>
    </source>
</evidence>
<feature type="chain" id="PRO_5025543657" evidence="3">
    <location>
        <begin position="19"/>
        <end position="347"/>
    </location>
</feature>
<dbReference type="GO" id="GO:0052689">
    <property type="term" value="F:carboxylic ester hydrolase activity"/>
    <property type="evidence" value="ECO:0007669"/>
    <property type="project" value="UniProtKB-ARBA"/>
</dbReference>
<evidence type="ECO:0000256" key="3">
    <source>
        <dbReference type="SAM" id="SignalP"/>
    </source>
</evidence>
<proteinExistence type="predicted"/>